<evidence type="ECO:0000313" key="2">
    <source>
        <dbReference type="EMBL" id="KAL2544847.1"/>
    </source>
</evidence>
<feature type="domain" description="Stomatal closure-related actin-binding protein actin-binding" evidence="1">
    <location>
        <begin position="64"/>
        <end position="103"/>
    </location>
</feature>
<dbReference type="PANTHER" id="PTHR31172">
    <property type="entry name" value="STOMATAL CLOSURE-RELATED ACTIN-BINDING PROTEIN 1"/>
    <property type="match status" value="1"/>
</dbReference>
<protein>
    <submittedName>
        <fullName evidence="2">Stomatal closure-related actin-binding protein 2</fullName>
    </submittedName>
</protein>
<comment type="caution">
    <text evidence="2">The sequence shown here is derived from an EMBL/GenBank/DDBJ whole genome shotgun (WGS) entry which is preliminary data.</text>
</comment>
<dbReference type="InterPro" id="IPR032012">
    <property type="entry name" value="SCAB-ABD"/>
</dbReference>
<dbReference type="AlphaFoldDB" id="A0ABD1W5K4"/>
<dbReference type="PANTHER" id="PTHR31172:SF7">
    <property type="entry name" value="STOMATAL CLOSURE-RELATED ACTIN-BINDING PROTEIN 3"/>
    <property type="match status" value="1"/>
</dbReference>
<evidence type="ECO:0000259" key="1">
    <source>
        <dbReference type="Pfam" id="PF16711"/>
    </source>
</evidence>
<name>A0ABD1W5K4_9LAMI</name>
<proteinExistence type="predicted"/>
<dbReference type="Pfam" id="PF16711">
    <property type="entry name" value="SCAB-ABD"/>
    <property type="match status" value="1"/>
</dbReference>
<dbReference type="EMBL" id="JBFOLJ010000004">
    <property type="protein sequence ID" value="KAL2544847.1"/>
    <property type="molecule type" value="Genomic_DNA"/>
</dbReference>
<reference evidence="3" key="1">
    <citation type="submission" date="2024-07" db="EMBL/GenBank/DDBJ databases">
        <title>Two chromosome-level genome assemblies of Korean endemic species Abeliophyllum distichum and Forsythia ovata (Oleaceae).</title>
        <authorList>
            <person name="Jang H."/>
        </authorList>
    </citation>
    <scope>NUCLEOTIDE SEQUENCE [LARGE SCALE GENOMIC DNA]</scope>
</reference>
<evidence type="ECO:0000313" key="3">
    <source>
        <dbReference type="Proteomes" id="UP001604277"/>
    </source>
</evidence>
<organism evidence="2 3">
    <name type="scientific">Forsythia ovata</name>
    <dbReference type="NCBI Taxonomy" id="205694"/>
    <lineage>
        <taxon>Eukaryota</taxon>
        <taxon>Viridiplantae</taxon>
        <taxon>Streptophyta</taxon>
        <taxon>Embryophyta</taxon>
        <taxon>Tracheophyta</taxon>
        <taxon>Spermatophyta</taxon>
        <taxon>Magnoliopsida</taxon>
        <taxon>eudicotyledons</taxon>
        <taxon>Gunneridae</taxon>
        <taxon>Pentapetalae</taxon>
        <taxon>asterids</taxon>
        <taxon>lamiids</taxon>
        <taxon>Lamiales</taxon>
        <taxon>Oleaceae</taxon>
        <taxon>Forsythieae</taxon>
        <taxon>Forsythia</taxon>
    </lineage>
</organism>
<gene>
    <name evidence="2" type="ORF">Fot_14080</name>
</gene>
<keyword evidence="3" id="KW-1185">Reference proteome</keyword>
<sequence>MHQETSNELEIFQVLNQIVCELPSKHPPAESRPLRELLGHTHTQLGPDNEILDEVKEDIQGPSLKEVVVEETNQLTEQQKRLSVRDLACKFGKNLSAAAKLSEAKINSVSHENRIARAGEEDEFIIQVDEWERIPKEWLGSHNSLQGVFDKRNGDEEYKYIDVHKSAHAELGSDLHIHENSCDPLDDKFYTDDVIKQVEDIIKSAEKSKHSETVENNTKSCELNQMDIKVSQWWDENDSLIRMIPGQDGSTGDNVTTSVIGKHFESTHPLFESSAQQEALVTKVLQWVKTGYLQHGKGLRAGSEPTVKLPAKSLAFMGKGA</sequence>
<accession>A0ABD1W5K4</accession>
<dbReference type="Proteomes" id="UP001604277">
    <property type="component" value="Unassembled WGS sequence"/>
</dbReference>
<dbReference type="InterPro" id="IPR039640">
    <property type="entry name" value="SCAB"/>
</dbReference>